<gene>
    <name evidence="2" type="ordered locus">FsymDg_3027</name>
</gene>
<protein>
    <submittedName>
        <fullName evidence="2">Alpha/beta hydrolase fold protein</fullName>
    </submittedName>
</protein>
<keyword evidence="3" id="KW-1185">Reference proteome</keyword>
<dbReference type="InterPro" id="IPR050266">
    <property type="entry name" value="AB_hydrolase_sf"/>
</dbReference>
<dbReference type="STRING" id="656024.FsymDg_3027"/>
<dbReference type="GO" id="GO:0016787">
    <property type="term" value="F:hydrolase activity"/>
    <property type="evidence" value="ECO:0007669"/>
    <property type="project" value="UniProtKB-KW"/>
</dbReference>
<dbReference type="Proteomes" id="UP000001549">
    <property type="component" value="Chromosome"/>
</dbReference>
<dbReference type="InterPro" id="IPR029058">
    <property type="entry name" value="AB_hydrolase_fold"/>
</dbReference>
<dbReference type="EMBL" id="CP002801">
    <property type="protein sequence ID" value="AEH10342.1"/>
    <property type="molecule type" value="Genomic_DNA"/>
</dbReference>
<evidence type="ECO:0000259" key="1">
    <source>
        <dbReference type="Pfam" id="PF12697"/>
    </source>
</evidence>
<dbReference type="KEGG" id="fsy:FsymDg_3027"/>
<evidence type="ECO:0000313" key="2">
    <source>
        <dbReference type="EMBL" id="AEH10342.1"/>
    </source>
</evidence>
<dbReference type="PRINTS" id="PR00111">
    <property type="entry name" value="ABHYDROLASE"/>
</dbReference>
<dbReference type="RefSeq" id="WP_013874242.1">
    <property type="nucleotide sequence ID" value="NC_015656.1"/>
</dbReference>
<dbReference type="Gene3D" id="3.40.50.1820">
    <property type="entry name" value="alpha/beta hydrolase"/>
    <property type="match status" value="1"/>
</dbReference>
<sequence length="274" mass="29095">MPTIDVSGVTISYSGTGAPAGLPDAPTIVFGHGLLFGGWMFRSQITVLRERYRCVAVDWRGQGDTPAAAGGYDMDTLTGDAVALIRELDVAPVHWVGLSMGGFVGQRIAARHGELLRSLTLLDTSAGAEEQSKVREYKQLALLLRLFGIRPILGKVSSHMFGPAFLADTASAATIDEWVSRLNRNKGAAIRKAVLGVVDRAPVEREITGITVPTLVAVGADDRATPVEKSERIAARIPGAQLRIVADCGHSSSLEQPATITSLLAKFLATADRP</sequence>
<dbReference type="HOGENOM" id="CLU_020336_50_2_11"/>
<evidence type="ECO:0000313" key="3">
    <source>
        <dbReference type="Proteomes" id="UP000001549"/>
    </source>
</evidence>
<name>F8AXJ1_9ACTN</name>
<dbReference type="InterPro" id="IPR000073">
    <property type="entry name" value="AB_hydrolase_1"/>
</dbReference>
<dbReference type="Pfam" id="PF12697">
    <property type="entry name" value="Abhydrolase_6"/>
    <property type="match status" value="1"/>
</dbReference>
<feature type="domain" description="AB hydrolase-1" evidence="1">
    <location>
        <begin position="28"/>
        <end position="258"/>
    </location>
</feature>
<dbReference type="PANTHER" id="PTHR43798:SF29">
    <property type="entry name" value="AB HYDROLASE-1 DOMAIN-CONTAINING PROTEIN"/>
    <property type="match status" value="1"/>
</dbReference>
<dbReference type="PANTHER" id="PTHR43798">
    <property type="entry name" value="MONOACYLGLYCEROL LIPASE"/>
    <property type="match status" value="1"/>
</dbReference>
<dbReference type="SUPFAM" id="SSF53474">
    <property type="entry name" value="alpha/beta-Hydrolases"/>
    <property type="match status" value="1"/>
</dbReference>
<accession>F8AXJ1</accession>
<dbReference type="AlphaFoldDB" id="F8AXJ1"/>
<keyword evidence="2" id="KW-0378">Hydrolase</keyword>
<organism evidence="2 3">
    <name type="scientific">Candidatus Protofrankia datiscae</name>
    <dbReference type="NCBI Taxonomy" id="2716812"/>
    <lineage>
        <taxon>Bacteria</taxon>
        <taxon>Bacillati</taxon>
        <taxon>Actinomycetota</taxon>
        <taxon>Actinomycetes</taxon>
        <taxon>Frankiales</taxon>
        <taxon>Frankiaceae</taxon>
        <taxon>Protofrankia</taxon>
    </lineage>
</organism>
<proteinExistence type="predicted"/>
<dbReference type="eggNOG" id="COG2267">
    <property type="taxonomic scope" value="Bacteria"/>
</dbReference>
<reference evidence="2 3" key="1">
    <citation type="submission" date="2011-05" db="EMBL/GenBank/DDBJ databases">
        <title>Complete sequence of chromosome of Frankia symbiont of Datisca glomerata.</title>
        <authorList>
            <consortium name="US DOE Joint Genome Institute"/>
            <person name="Lucas S."/>
            <person name="Han J."/>
            <person name="Lapidus A."/>
            <person name="Cheng J.-F."/>
            <person name="Goodwin L."/>
            <person name="Pitluck S."/>
            <person name="Peters L."/>
            <person name="Mikhailova N."/>
            <person name="Chertkov O."/>
            <person name="Teshima H."/>
            <person name="Han C."/>
            <person name="Tapia R."/>
            <person name="Land M."/>
            <person name="Hauser L."/>
            <person name="Kyrpides N."/>
            <person name="Ivanova N."/>
            <person name="Pagani I."/>
            <person name="Berry A."/>
            <person name="Pawlowski K."/>
            <person name="Persson T."/>
            <person name="Vanden Heuvel B."/>
            <person name="Benson D."/>
            <person name="Woyke T."/>
        </authorList>
    </citation>
    <scope>NUCLEOTIDE SEQUENCE [LARGE SCALE GENOMIC DNA]</scope>
    <source>
        <strain evidence="3">4085684</strain>
    </source>
</reference>